<evidence type="ECO:0000313" key="1">
    <source>
        <dbReference type="EMBL" id="KAK8886821.1"/>
    </source>
</evidence>
<gene>
    <name evidence="1" type="ORF">M9Y10_037854</name>
</gene>
<evidence type="ECO:0000313" key="2">
    <source>
        <dbReference type="Proteomes" id="UP001470230"/>
    </source>
</evidence>
<keyword evidence="2" id="KW-1185">Reference proteome</keyword>
<sequence>MIESQSDQIMLQYGLFILKACAENSVLLCSDIINYGVLIRFQTCFKYYNECSRYIIYSTLAEIFKKKPHIGELGFLQFVFGLAEKYINLKEYNKDSRQTGLVAQILFSLNEYSRFSDDDNVEMKFRRFISEKAFIIFNDELVNCYNSAIKGLSDLVKLDWFYLENKDLINLAFKFYNETHDAYRMSFIVQLLNNLYLHMPPKFHNYFKTITDKQIPNIIDSLQFQNVNNLFTHSLNLCLSILNQYPDFIHYFANEIFFGNLFDSVDKKSYSQKVIGFVFISYLLQIPNQNFVYAFCNSVLCTAYLTALVTIESQSDDFNKLLKGIVCAMNQNEGLVRYVLEKNNVIEDLFDSTSDEEGQALLDDLRNRFSSPDNE</sequence>
<organism evidence="1 2">
    <name type="scientific">Tritrichomonas musculus</name>
    <dbReference type="NCBI Taxonomy" id="1915356"/>
    <lineage>
        <taxon>Eukaryota</taxon>
        <taxon>Metamonada</taxon>
        <taxon>Parabasalia</taxon>
        <taxon>Tritrichomonadida</taxon>
        <taxon>Tritrichomonadidae</taxon>
        <taxon>Tritrichomonas</taxon>
    </lineage>
</organism>
<dbReference type="Proteomes" id="UP001470230">
    <property type="component" value="Unassembled WGS sequence"/>
</dbReference>
<proteinExistence type="predicted"/>
<reference evidence="1 2" key="1">
    <citation type="submission" date="2024-04" db="EMBL/GenBank/DDBJ databases">
        <title>Tritrichomonas musculus Genome.</title>
        <authorList>
            <person name="Alves-Ferreira E."/>
            <person name="Grigg M."/>
            <person name="Lorenzi H."/>
            <person name="Galac M."/>
        </authorList>
    </citation>
    <scope>NUCLEOTIDE SEQUENCE [LARGE SCALE GENOMIC DNA]</scope>
    <source>
        <strain evidence="1 2">EAF2021</strain>
    </source>
</reference>
<comment type="caution">
    <text evidence="1">The sequence shown here is derived from an EMBL/GenBank/DDBJ whole genome shotgun (WGS) entry which is preliminary data.</text>
</comment>
<name>A0ABR2K7Q7_9EUKA</name>
<accession>A0ABR2K7Q7</accession>
<dbReference type="EMBL" id="JAPFFF010000006">
    <property type="protein sequence ID" value="KAK8886821.1"/>
    <property type="molecule type" value="Genomic_DNA"/>
</dbReference>
<protein>
    <submittedName>
        <fullName evidence="1">Uncharacterized protein</fullName>
    </submittedName>
</protein>